<reference evidence="1 2" key="1">
    <citation type="journal article" date="2005" name="Nucleic Acids Res.">
        <title>The genome sequence of Xanthomonas oryzae pathovar oryzae KACC10331, the bacterial blight pathogen of rice.</title>
        <authorList>
            <person name="Lee B.M."/>
            <person name="Park Y.J."/>
            <person name="Park D.S."/>
            <person name="Kang H.W."/>
            <person name="Kim J.G."/>
            <person name="Song E.S."/>
            <person name="Park I.C."/>
            <person name="Yoon U.H."/>
            <person name="Hahn J.H."/>
            <person name="Koo B.S."/>
            <person name="Lee G.B."/>
            <person name="Kim H."/>
            <person name="Park H.S."/>
            <person name="Yoon K.O."/>
            <person name="Kim J.H."/>
            <person name="Jung C.H."/>
            <person name="Koh N.H."/>
            <person name="Seo J.S."/>
            <person name="Go S.J."/>
        </authorList>
    </citation>
    <scope>NUCLEOTIDE SEQUENCE [LARGE SCALE GENOMIC DNA]</scope>
    <source>
        <strain evidence="2">KACC10331 / KXO85</strain>
    </source>
</reference>
<dbReference type="STRING" id="291331.XOO1293"/>
<dbReference type="Proteomes" id="UP000006735">
    <property type="component" value="Chromosome"/>
</dbReference>
<name>Q5H3C4_XANOR</name>
<protein>
    <recommendedName>
        <fullName evidence="3">DUF3108 domain-containing protein</fullName>
    </recommendedName>
</protein>
<evidence type="ECO:0008006" key="3">
    <source>
        <dbReference type="Google" id="ProtNLM"/>
    </source>
</evidence>
<dbReference type="InterPro" id="IPR021457">
    <property type="entry name" value="DUF3108"/>
</dbReference>
<organism evidence="1 2">
    <name type="scientific">Xanthomonas oryzae pv. oryzae (strain KACC10331 / KXO85)</name>
    <dbReference type="NCBI Taxonomy" id="291331"/>
    <lineage>
        <taxon>Bacteria</taxon>
        <taxon>Pseudomonadati</taxon>
        <taxon>Pseudomonadota</taxon>
        <taxon>Gammaproteobacteria</taxon>
        <taxon>Lysobacterales</taxon>
        <taxon>Lysobacteraceae</taxon>
        <taxon>Xanthomonas</taxon>
    </lineage>
</organism>
<keyword evidence="2" id="KW-1185">Reference proteome</keyword>
<dbReference type="AlphaFoldDB" id="Q5H3C4"/>
<dbReference type="EMBL" id="AE013598">
    <property type="protein sequence ID" value="AAW74547.1"/>
    <property type="molecule type" value="Genomic_DNA"/>
</dbReference>
<dbReference type="Pfam" id="PF11306">
    <property type="entry name" value="DUF3108"/>
    <property type="match status" value="1"/>
</dbReference>
<gene>
    <name evidence="1" type="ordered locus">XOO1293</name>
</gene>
<evidence type="ECO:0000313" key="1">
    <source>
        <dbReference type="EMBL" id="AAW74547.1"/>
    </source>
</evidence>
<proteinExistence type="predicted"/>
<accession>Q5H3C4</accession>
<dbReference type="HOGENOM" id="CLU_078538_0_0_6"/>
<sequence length="314" mass="34359">MPVYAITTRVRRHRIRLNADTPPSSRLGHPCGPRACYQRMNVIPIAAALLTVALLTQAGNGRAQQVPAARVPATPAPVAAPAAAPASATALPASTWTPPPLEPFVATYQAFYRGKEAGDATMQVSHGDGSQWRIDMSVRGRKGFASILGLNLEQSTVFRVDGDTYVPLSQSTVRKAMFFGKKVTGVYNWQAGTAQWNGDLKEDRQQPIPLQHGDQSALSLNLSLMRDAQPGRNLSYRYVDVGKVRKYDYRAADATEVVQVGDLSYDALRVYRVNSGDNETILWIANGVPTPVRILQRDKGEDQIDLRLVEYQGA</sequence>
<dbReference type="KEGG" id="xoo:XOO1293"/>
<evidence type="ECO:0000313" key="2">
    <source>
        <dbReference type="Proteomes" id="UP000006735"/>
    </source>
</evidence>